<dbReference type="Pfam" id="PF07730">
    <property type="entry name" value="HisKA_3"/>
    <property type="match status" value="1"/>
</dbReference>
<evidence type="ECO:0000313" key="12">
    <source>
        <dbReference type="Proteomes" id="UP000182945"/>
    </source>
</evidence>
<evidence type="ECO:0000256" key="4">
    <source>
        <dbReference type="ARBA" id="ARBA00022777"/>
    </source>
</evidence>
<name>A0AAC9J2V5_VIRHA</name>
<evidence type="ECO:0000259" key="9">
    <source>
        <dbReference type="Pfam" id="PF23540"/>
    </source>
</evidence>
<evidence type="ECO:0000256" key="6">
    <source>
        <dbReference type="SAM" id="Phobius"/>
    </source>
</evidence>
<dbReference type="Proteomes" id="UP000182945">
    <property type="component" value="Chromosome"/>
</dbReference>
<dbReference type="Gene3D" id="1.20.5.1930">
    <property type="match status" value="1"/>
</dbReference>
<gene>
    <name evidence="10" type="ORF">BME96_17620</name>
    <name evidence="11" type="ORF">IC602_13125</name>
</gene>
<reference evidence="10 12" key="1">
    <citation type="submission" date="2016-11" db="EMBL/GenBank/DDBJ databases">
        <title>Complete genome sequencing of Virgibacillus halodenitrificans PDB-F2.</title>
        <authorList>
            <person name="Sun Z."/>
            <person name="Zhou Y."/>
            <person name="Li H."/>
        </authorList>
    </citation>
    <scope>NUCLEOTIDE SEQUENCE [LARGE SCALE GENOMIC DNA]</scope>
    <source>
        <strain evidence="10 12">PDB-F2</strain>
    </source>
</reference>
<dbReference type="EMBL" id="JACWEZ010000007">
    <property type="protein sequence ID" value="MBD1223541.1"/>
    <property type="molecule type" value="Genomic_DNA"/>
</dbReference>
<evidence type="ECO:0000256" key="3">
    <source>
        <dbReference type="ARBA" id="ARBA00022679"/>
    </source>
</evidence>
<feature type="transmembrane region" description="Helical" evidence="6">
    <location>
        <begin position="12"/>
        <end position="31"/>
    </location>
</feature>
<feature type="domain" description="Histidine kinase/HSP90-like ATPase" evidence="7">
    <location>
        <begin position="284"/>
        <end position="366"/>
    </location>
</feature>
<accession>A0AAC9J2V5</accession>
<feature type="transmembrane region" description="Helical" evidence="6">
    <location>
        <begin position="130"/>
        <end position="153"/>
    </location>
</feature>
<keyword evidence="5" id="KW-0902">Two-component regulatory system</keyword>
<dbReference type="RefSeq" id="WP_060681871.1">
    <property type="nucleotide sequence ID" value="NZ_CP017962.1"/>
</dbReference>
<keyword evidence="6" id="KW-1133">Transmembrane helix</keyword>
<feature type="transmembrane region" description="Helical" evidence="6">
    <location>
        <begin position="62"/>
        <end position="95"/>
    </location>
</feature>
<keyword evidence="6" id="KW-0472">Membrane</keyword>
<evidence type="ECO:0000256" key="2">
    <source>
        <dbReference type="ARBA" id="ARBA00012438"/>
    </source>
</evidence>
<sequence length="378" mass="42602">MQNWFHIIPKNTGLSAFAWIAFCILPSYFIFRSTTTVEIIIGVILIILFFATYRLSFIKKGWTVYVSVGIEMAISIGMTLLFGYIYFALFLAFFIGNIQNKAGFITLYVVHIITTICAAAFSFYNQNPLFLAQFPFVVISIIGVILLPINLYVRNKTERLQLQLDSANQKISKLLVYEERQRIARDLHDTLGQKLSLIGLKSDLAGKLVHVEPDTAKKELNDIHSTARTALKEVREMVSNMKTISLKEELLRIQQVMEAAEVEFHFQGTSELNDTPLLVENVVSMCLKEAATNIVKHSQASKCHIEIRESSSELIVLVKDNGIGAKENINIFNGHGLRGMKERLEFVNGSLEIIPANGTTLKISVPNIIQQSKEEKEE</sequence>
<feature type="transmembrane region" description="Helical" evidence="6">
    <location>
        <begin position="38"/>
        <end position="56"/>
    </location>
</feature>
<evidence type="ECO:0000256" key="5">
    <source>
        <dbReference type="ARBA" id="ARBA00023012"/>
    </source>
</evidence>
<dbReference type="SUPFAM" id="SSF55874">
    <property type="entry name" value="ATPase domain of HSP90 chaperone/DNA topoisomerase II/histidine kinase"/>
    <property type="match status" value="1"/>
</dbReference>
<dbReference type="KEGG" id="vhl:BME96_17620"/>
<dbReference type="Gene3D" id="3.30.565.10">
    <property type="entry name" value="Histidine kinase-like ATPase, C-terminal domain"/>
    <property type="match status" value="1"/>
</dbReference>
<dbReference type="Pfam" id="PF23540">
    <property type="entry name" value="DesK_N"/>
    <property type="match status" value="1"/>
</dbReference>
<feature type="domain" description="Signal transduction histidine kinase subgroup 3 dimerisation and phosphoacceptor" evidence="8">
    <location>
        <begin position="179"/>
        <end position="243"/>
    </location>
</feature>
<keyword evidence="6" id="KW-0812">Transmembrane</keyword>
<evidence type="ECO:0000313" key="10">
    <source>
        <dbReference type="EMBL" id="APC49905.1"/>
    </source>
</evidence>
<keyword evidence="4 10" id="KW-0418">Kinase</keyword>
<evidence type="ECO:0000313" key="13">
    <source>
        <dbReference type="Proteomes" id="UP000621631"/>
    </source>
</evidence>
<dbReference type="EMBL" id="CP017962">
    <property type="protein sequence ID" value="APC49905.1"/>
    <property type="molecule type" value="Genomic_DNA"/>
</dbReference>
<evidence type="ECO:0000256" key="1">
    <source>
        <dbReference type="ARBA" id="ARBA00000085"/>
    </source>
</evidence>
<dbReference type="PANTHER" id="PTHR24421:SF63">
    <property type="entry name" value="SENSOR HISTIDINE KINASE DESK"/>
    <property type="match status" value="1"/>
</dbReference>
<dbReference type="GO" id="GO:0000155">
    <property type="term" value="F:phosphorelay sensor kinase activity"/>
    <property type="evidence" value="ECO:0007669"/>
    <property type="project" value="InterPro"/>
</dbReference>
<evidence type="ECO:0000259" key="8">
    <source>
        <dbReference type="Pfam" id="PF07730"/>
    </source>
</evidence>
<keyword evidence="3" id="KW-0808">Transferase</keyword>
<comment type="catalytic activity">
    <reaction evidence="1">
        <text>ATP + protein L-histidine = ADP + protein N-phospho-L-histidine.</text>
        <dbReference type="EC" id="2.7.13.3"/>
    </reaction>
</comment>
<dbReference type="Proteomes" id="UP000621631">
    <property type="component" value="Unassembled WGS sequence"/>
</dbReference>
<evidence type="ECO:0000313" key="11">
    <source>
        <dbReference type="EMBL" id="MBD1223541.1"/>
    </source>
</evidence>
<dbReference type="GO" id="GO:0016020">
    <property type="term" value="C:membrane"/>
    <property type="evidence" value="ECO:0007669"/>
    <property type="project" value="InterPro"/>
</dbReference>
<dbReference type="CDD" id="cd16917">
    <property type="entry name" value="HATPase_UhpB-NarQ-NarX-like"/>
    <property type="match status" value="1"/>
</dbReference>
<dbReference type="GeneID" id="71516231"/>
<feature type="domain" description="DesK/YvfT N-terminal" evidence="9">
    <location>
        <begin position="1"/>
        <end position="150"/>
    </location>
</feature>
<dbReference type="GO" id="GO:0046983">
    <property type="term" value="F:protein dimerization activity"/>
    <property type="evidence" value="ECO:0007669"/>
    <property type="project" value="InterPro"/>
</dbReference>
<organism evidence="10 12">
    <name type="scientific">Virgibacillus halodenitrificans</name>
    <name type="common">Bacillus halodenitrificans</name>
    <dbReference type="NCBI Taxonomy" id="1482"/>
    <lineage>
        <taxon>Bacteria</taxon>
        <taxon>Bacillati</taxon>
        <taxon>Bacillota</taxon>
        <taxon>Bacilli</taxon>
        <taxon>Bacillales</taxon>
        <taxon>Bacillaceae</taxon>
        <taxon>Virgibacillus</taxon>
    </lineage>
</organism>
<dbReference type="EC" id="2.7.13.3" evidence="2"/>
<dbReference type="InterPro" id="IPR036890">
    <property type="entry name" value="HATPase_C_sf"/>
</dbReference>
<dbReference type="Pfam" id="PF02518">
    <property type="entry name" value="HATPase_c"/>
    <property type="match status" value="1"/>
</dbReference>
<dbReference type="InterPro" id="IPR003594">
    <property type="entry name" value="HATPase_dom"/>
</dbReference>
<dbReference type="InterPro" id="IPR056374">
    <property type="entry name" value="DesK/YvfT_N"/>
</dbReference>
<dbReference type="PANTHER" id="PTHR24421">
    <property type="entry name" value="NITRATE/NITRITE SENSOR PROTEIN NARX-RELATED"/>
    <property type="match status" value="1"/>
</dbReference>
<keyword evidence="13" id="KW-1185">Reference proteome</keyword>
<dbReference type="AlphaFoldDB" id="A0AAC9J2V5"/>
<protein>
    <recommendedName>
        <fullName evidence="2">histidine kinase</fullName>
        <ecNumber evidence="2">2.7.13.3</ecNumber>
    </recommendedName>
</protein>
<dbReference type="InterPro" id="IPR050482">
    <property type="entry name" value="Sensor_HK_TwoCompSys"/>
</dbReference>
<evidence type="ECO:0000259" key="7">
    <source>
        <dbReference type="Pfam" id="PF02518"/>
    </source>
</evidence>
<dbReference type="InterPro" id="IPR011712">
    <property type="entry name" value="Sig_transdc_His_kin_sub3_dim/P"/>
</dbReference>
<feature type="transmembrane region" description="Helical" evidence="6">
    <location>
        <begin position="102"/>
        <end position="124"/>
    </location>
</feature>
<proteinExistence type="predicted"/>
<reference evidence="11 13" key="2">
    <citation type="submission" date="2020-09" db="EMBL/GenBank/DDBJ databases">
        <title>Draft Genome Sequences of Oil-Oxidizing Bacteria Halomonas titanicae, Marinobacter lutaoensis, and Virgibacillus halodenitrificans Isolated from Highly Saline Environments.</title>
        <authorList>
            <person name="Grouzdev D.S."/>
            <person name="Sokolova D.S."/>
            <person name="Semenova E.M."/>
            <person name="Borzenkov I.A."/>
            <person name="Bidzhieva S.K."/>
            <person name="Poltaraus A.B."/>
            <person name="Nazina T.N."/>
        </authorList>
    </citation>
    <scope>NUCLEOTIDE SEQUENCE [LARGE SCALE GENOMIC DNA]</scope>
    <source>
        <strain evidence="11 13">VKM B-3472D</strain>
    </source>
</reference>